<evidence type="ECO:0000256" key="1">
    <source>
        <dbReference type="ARBA" id="ARBA00023125"/>
    </source>
</evidence>
<name>A0A1F7YFY4_9BACT</name>
<dbReference type="PROSITE" id="PS50935">
    <property type="entry name" value="SSB"/>
    <property type="match status" value="1"/>
</dbReference>
<comment type="caution">
    <text evidence="3">The sequence shown here is derived from an EMBL/GenBank/DDBJ whole genome shotgun (WGS) entry which is preliminary data.</text>
</comment>
<organism evidence="3 4">
    <name type="scientific">Candidatus Woesebacteria bacterium RIFCSPHIGHO2_01_FULL_40_22</name>
    <dbReference type="NCBI Taxonomy" id="1802499"/>
    <lineage>
        <taxon>Bacteria</taxon>
        <taxon>Candidatus Woeseibacteriota</taxon>
    </lineage>
</organism>
<proteinExistence type="predicted"/>
<dbReference type="CDD" id="cd04496">
    <property type="entry name" value="SSB_OBF"/>
    <property type="match status" value="1"/>
</dbReference>
<evidence type="ECO:0000256" key="2">
    <source>
        <dbReference type="PROSITE-ProRule" id="PRU00252"/>
    </source>
</evidence>
<dbReference type="SUPFAM" id="SSF50249">
    <property type="entry name" value="Nucleic acid-binding proteins"/>
    <property type="match status" value="1"/>
</dbReference>
<gene>
    <name evidence="3" type="ORF">A2628_02435</name>
</gene>
<evidence type="ECO:0008006" key="5">
    <source>
        <dbReference type="Google" id="ProtNLM"/>
    </source>
</evidence>
<sequence>MIKVSLQIVSIIGNATKDAELRVSKDGVSYLTFRVAVSGQEGTATFYNILVFGHYGEAIKDQVTRGRQIYVTGRLQISEKGYISVVADHLELLARPKQKLVTETEVEVEKKPEVKVEKKNGK</sequence>
<dbReference type="Proteomes" id="UP000179221">
    <property type="component" value="Unassembled WGS sequence"/>
</dbReference>
<dbReference type="InterPro" id="IPR012340">
    <property type="entry name" value="NA-bd_OB-fold"/>
</dbReference>
<dbReference type="AlphaFoldDB" id="A0A1F7YFY4"/>
<dbReference type="Pfam" id="PF00436">
    <property type="entry name" value="SSB"/>
    <property type="match status" value="1"/>
</dbReference>
<dbReference type="InterPro" id="IPR000424">
    <property type="entry name" value="Primosome_PriB/ssb"/>
</dbReference>
<reference evidence="3 4" key="1">
    <citation type="journal article" date="2016" name="Nat. Commun.">
        <title>Thousands of microbial genomes shed light on interconnected biogeochemical processes in an aquifer system.</title>
        <authorList>
            <person name="Anantharaman K."/>
            <person name="Brown C.T."/>
            <person name="Hug L.A."/>
            <person name="Sharon I."/>
            <person name="Castelle C.J."/>
            <person name="Probst A.J."/>
            <person name="Thomas B.C."/>
            <person name="Singh A."/>
            <person name="Wilkins M.J."/>
            <person name="Karaoz U."/>
            <person name="Brodie E.L."/>
            <person name="Williams K.H."/>
            <person name="Hubbard S.S."/>
            <person name="Banfield J.F."/>
        </authorList>
    </citation>
    <scope>NUCLEOTIDE SEQUENCE [LARGE SCALE GENOMIC DNA]</scope>
</reference>
<evidence type="ECO:0000313" key="3">
    <source>
        <dbReference type="EMBL" id="OGM26172.1"/>
    </source>
</evidence>
<keyword evidence="1 2" id="KW-0238">DNA-binding</keyword>
<evidence type="ECO:0000313" key="4">
    <source>
        <dbReference type="Proteomes" id="UP000179221"/>
    </source>
</evidence>
<protein>
    <recommendedName>
        <fullName evidence="5">Single-stranded DNA-binding protein</fullName>
    </recommendedName>
</protein>
<dbReference type="GO" id="GO:0003697">
    <property type="term" value="F:single-stranded DNA binding"/>
    <property type="evidence" value="ECO:0007669"/>
    <property type="project" value="InterPro"/>
</dbReference>
<dbReference type="Gene3D" id="2.40.50.140">
    <property type="entry name" value="Nucleic acid-binding proteins"/>
    <property type="match status" value="1"/>
</dbReference>
<accession>A0A1F7YFY4</accession>
<dbReference type="EMBL" id="MGGL01000015">
    <property type="protein sequence ID" value="OGM26172.1"/>
    <property type="molecule type" value="Genomic_DNA"/>
</dbReference>